<dbReference type="Proteomes" id="UP001652395">
    <property type="component" value="Unassembled WGS sequence"/>
</dbReference>
<evidence type="ECO:0000259" key="1">
    <source>
        <dbReference type="Pfam" id="PF21847"/>
    </source>
</evidence>
<evidence type="ECO:0000313" key="3">
    <source>
        <dbReference type="Proteomes" id="UP001652395"/>
    </source>
</evidence>
<accession>A0ABT2V1M6</accession>
<protein>
    <recommendedName>
        <fullName evidence="1">DUF6906 domain-containing protein</fullName>
    </recommendedName>
</protein>
<keyword evidence="3" id="KW-1185">Reference proteome</keyword>
<dbReference type="InterPro" id="IPR054201">
    <property type="entry name" value="DUF6906"/>
</dbReference>
<dbReference type="Pfam" id="PF21847">
    <property type="entry name" value="DUF6906"/>
    <property type="match status" value="1"/>
</dbReference>
<proteinExistence type="predicted"/>
<comment type="caution">
    <text evidence="2">The sequence shown here is derived from an EMBL/GenBank/DDBJ whole genome shotgun (WGS) entry which is preliminary data.</text>
</comment>
<gene>
    <name evidence="2" type="ORF">OCV69_12770</name>
</gene>
<organism evidence="2 3">
    <name type="scientific">Alitiscatomonas aceti</name>
    <dbReference type="NCBI Taxonomy" id="2981724"/>
    <lineage>
        <taxon>Bacteria</taxon>
        <taxon>Bacillati</taxon>
        <taxon>Bacillota</taxon>
        <taxon>Clostridia</taxon>
        <taxon>Lachnospirales</taxon>
        <taxon>Lachnospiraceae</taxon>
        <taxon>Alitiscatomonas</taxon>
    </lineage>
</organism>
<reference evidence="2 3" key="1">
    <citation type="journal article" date="2021" name="ISME Commun">
        <title>Automated analysis of genomic sequences facilitates high-throughput and comprehensive description of bacteria.</title>
        <authorList>
            <person name="Hitch T.C.A."/>
        </authorList>
    </citation>
    <scope>NUCLEOTIDE SEQUENCE [LARGE SCALE GENOMIC DNA]</scope>
    <source>
        <strain evidence="3">f_CCE</strain>
    </source>
</reference>
<name>A0ABT2V1M6_9FIRM</name>
<evidence type="ECO:0000313" key="2">
    <source>
        <dbReference type="EMBL" id="MCU6800792.1"/>
    </source>
</evidence>
<dbReference type="EMBL" id="JAOQJF010000029">
    <property type="protein sequence ID" value="MCU6800792.1"/>
    <property type="molecule type" value="Genomic_DNA"/>
</dbReference>
<feature type="domain" description="DUF6906" evidence="1">
    <location>
        <begin position="3"/>
        <end position="50"/>
    </location>
</feature>
<dbReference type="RefSeq" id="WP_262563134.1">
    <property type="nucleotide sequence ID" value="NZ_JAOQJF010000029.1"/>
</dbReference>
<sequence>MKRRPKRPTDEQAMLIAKAGLMARDWLVLWASERQMCLVHRGNGKTRRIEI</sequence>